<keyword evidence="9" id="KW-1185">Reference proteome</keyword>
<sequence>MPQLTHARQRGERFNAVLAAVVRRLPFGLSRIVPPSLLGFAVINGFTFAVDLTLLTALHSWLGLWLPVAITISYVFAFGLSYVLNRAFNFRSHASVGPQVAVYVVVVAVNYLVWILGVGTGLATLGLDYRLARVAAGCCEAVYMYCMMRWVVFREPSPTHHNRTTTPQG</sequence>
<proteinExistence type="inferred from homology"/>
<comment type="caution">
    <text evidence="8">The sequence shown here is derived from an EMBL/GenBank/DDBJ whole genome shotgun (WGS) entry which is preliminary data.</text>
</comment>
<gene>
    <name evidence="8" type="ORF">ACFQ1S_38495</name>
</gene>
<evidence type="ECO:0000256" key="1">
    <source>
        <dbReference type="ARBA" id="ARBA00004141"/>
    </source>
</evidence>
<name>A0ABW3MLU2_9PSEU</name>
<dbReference type="PANTHER" id="PTHR38459">
    <property type="entry name" value="PROPHAGE BACTOPRENOL-LINKED GLUCOSE TRANSLOCASE HOMOLOG"/>
    <property type="match status" value="1"/>
</dbReference>
<evidence type="ECO:0000256" key="3">
    <source>
        <dbReference type="ARBA" id="ARBA00022692"/>
    </source>
</evidence>
<reference evidence="9" key="1">
    <citation type="journal article" date="2019" name="Int. J. Syst. Evol. Microbiol.">
        <title>The Global Catalogue of Microorganisms (GCM) 10K type strain sequencing project: providing services to taxonomists for standard genome sequencing and annotation.</title>
        <authorList>
            <consortium name="The Broad Institute Genomics Platform"/>
            <consortium name="The Broad Institute Genome Sequencing Center for Infectious Disease"/>
            <person name="Wu L."/>
            <person name="Ma J."/>
        </authorList>
    </citation>
    <scope>NUCLEOTIDE SEQUENCE [LARGE SCALE GENOMIC DNA]</scope>
    <source>
        <strain evidence="9">JCM 31486</strain>
    </source>
</reference>
<dbReference type="PANTHER" id="PTHR38459:SF1">
    <property type="entry name" value="PROPHAGE BACTOPRENOL-LINKED GLUCOSE TRANSLOCASE HOMOLOG"/>
    <property type="match status" value="1"/>
</dbReference>
<evidence type="ECO:0000259" key="7">
    <source>
        <dbReference type="Pfam" id="PF04138"/>
    </source>
</evidence>
<feature type="transmembrane region" description="Helical" evidence="6">
    <location>
        <begin position="37"/>
        <end position="58"/>
    </location>
</feature>
<dbReference type="InterPro" id="IPR051401">
    <property type="entry name" value="GtrA_CellWall_Glycosyl"/>
</dbReference>
<feature type="transmembrane region" description="Helical" evidence="6">
    <location>
        <begin position="100"/>
        <end position="125"/>
    </location>
</feature>
<evidence type="ECO:0000256" key="5">
    <source>
        <dbReference type="ARBA" id="ARBA00023136"/>
    </source>
</evidence>
<comment type="subcellular location">
    <subcellularLocation>
        <location evidence="1">Membrane</location>
        <topology evidence="1">Multi-pass membrane protein</topology>
    </subcellularLocation>
</comment>
<protein>
    <submittedName>
        <fullName evidence="8">GtrA family protein</fullName>
    </submittedName>
</protein>
<dbReference type="InterPro" id="IPR007267">
    <property type="entry name" value="GtrA_DPMS_TM"/>
</dbReference>
<accession>A0ABW3MLU2</accession>
<feature type="transmembrane region" description="Helical" evidence="6">
    <location>
        <begin position="64"/>
        <end position="88"/>
    </location>
</feature>
<feature type="transmembrane region" description="Helical" evidence="6">
    <location>
        <begin position="131"/>
        <end position="153"/>
    </location>
</feature>
<dbReference type="EMBL" id="JBHTIS010003260">
    <property type="protein sequence ID" value="MFD1051007.1"/>
    <property type="molecule type" value="Genomic_DNA"/>
</dbReference>
<evidence type="ECO:0000313" key="9">
    <source>
        <dbReference type="Proteomes" id="UP001597045"/>
    </source>
</evidence>
<dbReference type="Pfam" id="PF04138">
    <property type="entry name" value="GtrA_DPMS_TM"/>
    <property type="match status" value="1"/>
</dbReference>
<evidence type="ECO:0000256" key="4">
    <source>
        <dbReference type="ARBA" id="ARBA00022989"/>
    </source>
</evidence>
<organism evidence="8 9">
    <name type="scientific">Kibdelosporangium lantanae</name>
    <dbReference type="NCBI Taxonomy" id="1497396"/>
    <lineage>
        <taxon>Bacteria</taxon>
        <taxon>Bacillati</taxon>
        <taxon>Actinomycetota</taxon>
        <taxon>Actinomycetes</taxon>
        <taxon>Pseudonocardiales</taxon>
        <taxon>Pseudonocardiaceae</taxon>
        <taxon>Kibdelosporangium</taxon>
    </lineage>
</organism>
<evidence type="ECO:0000313" key="8">
    <source>
        <dbReference type="EMBL" id="MFD1051007.1"/>
    </source>
</evidence>
<keyword evidence="4 6" id="KW-1133">Transmembrane helix</keyword>
<feature type="domain" description="GtrA/DPMS transmembrane" evidence="7">
    <location>
        <begin position="40"/>
        <end position="153"/>
    </location>
</feature>
<evidence type="ECO:0000256" key="2">
    <source>
        <dbReference type="ARBA" id="ARBA00009399"/>
    </source>
</evidence>
<evidence type="ECO:0000256" key="6">
    <source>
        <dbReference type="SAM" id="Phobius"/>
    </source>
</evidence>
<dbReference type="Proteomes" id="UP001597045">
    <property type="component" value="Unassembled WGS sequence"/>
</dbReference>
<keyword evidence="5 6" id="KW-0472">Membrane</keyword>
<keyword evidence="3 6" id="KW-0812">Transmembrane</keyword>
<comment type="similarity">
    <text evidence="2">Belongs to the GtrA family.</text>
</comment>